<evidence type="ECO:0000256" key="14">
    <source>
        <dbReference type="SAM" id="SignalP"/>
    </source>
</evidence>
<dbReference type="SUPFAM" id="SSF56112">
    <property type="entry name" value="Protein kinase-like (PK-like)"/>
    <property type="match status" value="1"/>
</dbReference>
<dbReference type="FunFam" id="2.60.120.430:FF:000003">
    <property type="entry name" value="FERONIA receptor-like kinase"/>
    <property type="match status" value="1"/>
</dbReference>
<dbReference type="InterPro" id="IPR008271">
    <property type="entry name" value="Ser/Thr_kinase_AS"/>
</dbReference>
<keyword evidence="2" id="KW-0723">Serine/threonine-protein kinase</keyword>
<evidence type="ECO:0000256" key="1">
    <source>
        <dbReference type="ARBA" id="ARBA00004479"/>
    </source>
</evidence>
<evidence type="ECO:0000256" key="7">
    <source>
        <dbReference type="ARBA" id="ARBA00022777"/>
    </source>
</evidence>
<dbReference type="Pfam" id="PF12819">
    <property type="entry name" value="Malectin_like"/>
    <property type="match status" value="1"/>
</dbReference>
<evidence type="ECO:0000256" key="10">
    <source>
        <dbReference type="ARBA" id="ARBA00023136"/>
    </source>
</evidence>
<dbReference type="PROSITE" id="PS00108">
    <property type="entry name" value="PROTEIN_KINASE_ST"/>
    <property type="match status" value="1"/>
</dbReference>
<dbReference type="GO" id="GO:0005886">
    <property type="term" value="C:plasma membrane"/>
    <property type="evidence" value="ECO:0000318"/>
    <property type="project" value="GO_Central"/>
</dbReference>
<dbReference type="CDD" id="cd14066">
    <property type="entry name" value="STKc_IRAK"/>
    <property type="match status" value="1"/>
</dbReference>
<evidence type="ECO:0000256" key="12">
    <source>
        <dbReference type="PROSITE-ProRule" id="PRU10141"/>
    </source>
</evidence>
<dbReference type="PROSITE" id="PS50011">
    <property type="entry name" value="PROTEIN_KINASE_DOM"/>
    <property type="match status" value="1"/>
</dbReference>
<dbReference type="FunFam" id="2.60.120.430:FF:000007">
    <property type="entry name" value="FERONIA receptor-like kinase"/>
    <property type="match status" value="1"/>
</dbReference>
<feature type="binding site" evidence="12">
    <location>
        <position position="528"/>
    </location>
    <ligand>
        <name>ATP</name>
        <dbReference type="ChEBI" id="CHEBI:30616"/>
    </ligand>
</feature>
<sequence>MKPCSKSLRIIIFLHLCFFFFFYLKGSLCADNFSYVPIQNTALDCGSHALQILSFDGRNWTGDVGSEIVAFSRHANSTVSIASSMDPGIPEVPYKTARLFYSEFTYIFNVIPGPKFVRLHFYPYSYSGLDPSKAFLSVTCGHYTLLSNFSASLAANYNNVHTFFKEFIIHVQNNSLHLTFSPSSNGSDAFAFVNGIEVVSMPLHLYVRGENVHLPFVGHPATPITLENTSALETLYRINVGGADVSPESDTGMFRTWTRDDSFIFGSAVGELAFDYDLNVRYTAAVPAYTAPAVVYRTGRFMGIHGAINLNYNLSWFFPVETGFIYLVRLHFCELDRNITKINQKVFSIYINNQTAEGQADVIAWSDGQGVPVYKDYITMFPQVGEMIQDLWLELHPNTATMPQYYDAFLWDLAGLNPPQKQGSVVNSSSRSSGSSKKRLLIIVGCSVSGVVLAFLIICVLSLWNRAASERKKKRNTSHAQSRCRQFSLREIKAATNNFDESQVIGIGGFGVVYKGYLDSGTTAVAIKRGNQASIEQGTCEFLAEIKTLSLLHHRNIVTLMGYCRDEQEMILVYEYMPNGTLFERLHFVNKPQESPLTWVQRLQICTGAAQGLCYLHTGLKHQIVHRDVKTSNILLDNNWVAKISDFGLSKIGLPCGSSKVKGSIGYLDPEYCRIQILTNKSDVYSFGVVLLEVLSAKFVVNPSAEEDDNDNQDDEETLSFVEWALNCYENADWDQLIDPHLQGNISPASLAKFLEITKKCLAERGQDRPLINEVLWNLELALELQMHEQREDRNIILELGGNSDLTPGVEFSEIMMPVGR</sequence>
<keyword evidence="4 13" id="KW-0812">Transmembrane</keyword>
<evidence type="ECO:0000256" key="8">
    <source>
        <dbReference type="ARBA" id="ARBA00022840"/>
    </source>
</evidence>
<reference evidence="16" key="1">
    <citation type="submission" date="2016-02" db="EMBL/GenBank/DDBJ databases">
        <title>WGS assembly of Manihot esculenta.</title>
        <authorList>
            <person name="Bredeson J.V."/>
            <person name="Prochnik S.E."/>
            <person name="Lyons J.B."/>
            <person name="Schmutz J."/>
            <person name="Grimwood J."/>
            <person name="Vrebalov J."/>
            <person name="Bart R.S."/>
            <person name="Amuge T."/>
            <person name="Ferguson M.E."/>
            <person name="Green R."/>
            <person name="Putnam N."/>
            <person name="Stites J."/>
            <person name="Rounsley S."/>
            <person name="Rokhsar D.S."/>
        </authorList>
    </citation>
    <scope>NUCLEOTIDE SEQUENCE [LARGE SCALE GENOMIC DNA]</scope>
    <source>
        <tissue evidence="16">Leaf</tissue>
    </source>
</reference>
<dbReference type="InterPro" id="IPR000719">
    <property type="entry name" value="Prot_kinase_dom"/>
</dbReference>
<keyword evidence="3" id="KW-0808">Transferase</keyword>
<keyword evidence="6 12" id="KW-0547">Nucleotide-binding</keyword>
<comment type="subcellular location">
    <subcellularLocation>
        <location evidence="1">Membrane</location>
        <topology evidence="1">Single-pass type I membrane protein</topology>
    </subcellularLocation>
</comment>
<evidence type="ECO:0000256" key="11">
    <source>
        <dbReference type="ARBA" id="ARBA00023180"/>
    </source>
</evidence>
<dbReference type="AlphaFoldDB" id="A0A2C9VWN3"/>
<feature type="signal peptide" evidence="14">
    <location>
        <begin position="1"/>
        <end position="29"/>
    </location>
</feature>
<dbReference type="InterPro" id="IPR024788">
    <property type="entry name" value="Malectin-like_Carb-bd_dom"/>
</dbReference>
<dbReference type="PROSITE" id="PS00107">
    <property type="entry name" value="PROTEIN_KINASE_ATP"/>
    <property type="match status" value="1"/>
</dbReference>
<dbReference type="GO" id="GO:0004714">
    <property type="term" value="F:transmembrane receptor protein tyrosine kinase activity"/>
    <property type="evidence" value="ECO:0007669"/>
    <property type="project" value="InterPro"/>
</dbReference>
<keyword evidence="5 14" id="KW-0732">Signal</keyword>
<gene>
    <name evidence="16" type="ORF">MANES_05G111500</name>
</gene>
<dbReference type="EMBL" id="CM004391">
    <property type="protein sequence ID" value="OAY50138.1"/>
    <property type="molecule type" value="Genomic_DNA"/>
</dbReference>
<dbReference type="Gene3D" id="1.10.510.10">
    <property type="entry name" value="Transferase(Phosphotransferase) domain 1"/>
    <property type="match status" value="1"/>
</dbReference>
<dbReference type="InterPro" id="IPR017441">
    <property type="entry name" value="Protein_kinase_ATP_BS"/>
</dbReference>
<evidence type="ECO:0000256" key="3">
    <source>
        <dbReference type="ARBA" id="ARBA00022679"/>
    </source>
</evidence>
<proteinExistence type="predicted"/>
<evidence type="ECO:0000256" key="5">
    <source>
        <dbReference type="ARBA" id="ARBA00022729"/>
    </source>
</evidence>
<name>A0A2C9VWN3_MANES</name>
<dbReference type="PANTHER" id="PTHR34590">
    <property type="entry name" value="OS03G0124300 PROTEIN-RELATED"/>
    <property type="match status" value="1"/>
</dbReference>
<evidence type="ECO:0000256" key="4">
    <source>
        <dbReference type="ARBA" id="ARBA00022692"/>
    </source>
</evidence>
<dbReference type="InterPro" id="IPR045272">
    <property type="entry name" value="ANXUR1/2-like"/>
</dbReference>
<keyword evidence="11" id="KW-0325">Glycoprotein</keyword>
<evidence type="ECO:0000259" key="15">
    <source>
        <dbReference type="PROSITE" id="PS50011"/>
    </source>
</evidence>
<protein>
    <recommendedName>
        <fullName evidence="15">Protein kinase domain-containing protein</fullName>
    </recommendedName>
</protein>
<dbReference type="SMART" id="SM00220">
    <property type="entry name" value="S_TKc"/>
    <property type="match status" value="1"/>
</dbReference>
<dbReference type="GO" id="GO:0005524">
    <property type="term" value="F:ATP binding"/>
    <property type="evidence" value="ECO:0007669"/>
    <property type="project" value="UniProtKB-UniRule"/>
</dbReference>
<feature type="domain" description="Protein kinase" evidence="15">
    <location>
        <begin position="499"/>
        <end position="781"/>
    </location>
</feature>
<dbReference type="FunFam" id="3.30.200.20:FF:000039">
    <property type="entry name" value="receptor-like protein kinase FERONIA"/>
    <property type="match status" value="1"/>
</dbReference>
<feature type="chain" id="PRO_5013130130" description="Protein kinase domain-containing protein" evidence="14">
    <location>
        <begin position="30"/>
        <end position="821"/>
    </location>
</feature>
<keyword evidence="8 12" id="KW-0067">ATP-binding</keyword>
<dbReference type="GO" id="GO:0004674">
    <property type="term" value="F:protein serine/threonine kinase activity"/>
    <property type="evidence" value="ECO:0007669"/>
    <property type="project" value="UniProtKB-KW"/>
</dbReference>
<organism evidence="16">
    <name type="scientific">Manihot esculenta</name>
    <name type="common">Cassava</name>
    <name type="synonym">Jatropha manihot</name>
    <dbReference type="NCBI Taxonomy" id="3983"/>
    <lineage>
        <taxon>Eukaryota</taxon>
        <taxon>Viridiplantae</taxon>
        <taxon>Streptophyta</taxon>
        <taxon>Embryophyta</taxon>
        <taxon>Tracheophyta</taxon>
        <taxon>Spermatophyta</taxon>
        <taxon>Magnoliopsida</taxon>
        <taxon>eudicotyledons</taxon>
        <taxon>Gunneridae</taxon>
        <taxon>Pentapetalae</taxon>
        <taxon>rosids</taxon>
        <taxon>fabids</taxon>
        <taxon>Malpighiales</taxon>
        <taxon>Euphorbiaceae</taxon>
        <taxon>Crotonoideae</taxon>
        <taxon>Manihoteae</taxon>
        <taxon>Manihot</taxon>
    </lineage>
</organism>
<keyword evidence="10 13" id="KW-0472">Membrane</keyword>
<accession>A0A2C9VWN3</accession>
<keyword evidence="9 13" id="KW-1133">Transmembrane helix</keyword>
<dbReference type="GO" id="GO:0004672">
    <property type="term" value="F:protein kinase activity"/>
    <property type="evidence" value="ECO:0000318"/>
    <property type="project" value="GO_Central"/>
</dbReference>
<evidence type="ECO:0000256" key="6">
    <source>
        <dbReference type="ARBA" id="ARBA00022741"/>
    </source>
</evidence>
<keyword evidence="7" id="KW-0418">Kinase</keyword>
<dbReference type="PANTHER" id="PTHR34590:SF5">
    <property type="entry name" value="OS04G0586500 PROTEIN"/>
    <property type="match status" value="1"/>
</dbReference>
<evidence type="ECO:0000313" key="16">
    <source>
        <dbReference type="EMBL" id="OAY50138.1"/>
    </source>
</evidence>
<evidence type="ECO:0000256" key="2">
    <source>
        <dbReference type="ARBA" id="ARBA00022527"/>
    </source>
</evidence>
<feature type="transmembrane region" description="Helical" evidence="13">
    <location>
        <begin position="440"/>
        <end position="464"/>
    </location>
</feature>
<dbReference type="InterPro" id="IPR011009">
    <property type="entry name" value="Kinase-like_dom_sf"/>
</dbReference>
<dbReference type="Gene3D" id="2.60.120.430">
    <property type="entry name" value="Galactose-binding lectin"/>
    <property type="match status" value="2"/>
</dbReference>
<dbReference type="Gene3D" id="3.30.200.20">
    <property type="entry name" value="Phosphorylase Kinase, domain 1"/>
    <property type="match status" value="1"/>
</dbReference>
<evidence type="ECO:0000256" key="13">
    <source>
        <dbReference type="SAM" id="Phobius"/>
    </source>
</evidence>
<dbReference type="OMA" id="DPECYES"/>
<evidence type="ECO:0000256" key="9">
    <source>
        <dbReference type="ARBA" id="ARBA00022989"/>
    </source>
</evidence>
<dbReference type="Pfam" id="PF00069">
    <property type="entry name" value="Pkinase"/>
    <property type="match status" value="1"/>
</dbReference>